<keyword evidence="3" id="KW-1185">Reference proteome</keyword>
<proteinExistence type="predicted"/>
<feature type="region of interest" description="Disordered" evidence="1">
    <location>
        <begin position="98"/>
        <end position="138"/>
    </location>
</feature>
<dbReference type="GeneID" id="80019733"/>
<protein>
    <submittedName>
        <fullName evidence="2">Uncharacterized protein</fullName>
    </submittedName>
</protein>
<gene>
    <name evidence="2" type="primary">93</name>
    <name evidence="2" type="ORF">SEA_PUMPERNICKEL_93</name>
</gene>
<name>A0AAE8YBG1_9CAUD</name>
<organism evidence="2 3">
    <name type="scientific">Microbacterium phage Pumpernickel</name>
    <dbReference type="NCBI Taxonomy" id="2885983"/>
    <lineage>
        <taxon>Viruses</taxon>
        <taxon>Duplodnaviria</taxon>
        <taxon>Heunggongvirae</taxon>
        <taxon>Uroviricota</taxon>
        <taxon>Caudoviricetes</taxon>
        <taxon>Pumpernickelvirus</taxon>
        <taxon>Pumpernickelvirus pumpernickel</taxon>
    </lineage>
</organism>
<sequence>MHWADEVWPYVNGKALMSGVNLREMEASDMLDVLHYLFEEDFTATTEVHSKSRSEIRKVIYSKMYGVDYSYALDDPALRRGNIDSALDDDDEFLDYDPLSDVQPFNPREKKEVIPYTPVTEFDPTSDKPFMDLDGPLG</sequence>
<dbReference type="Proteomes" id="UP000827768">
    <property type="component" value="Segment"/>
</dbReference>
<evidence type="ECO:0000256" key="1">
    <source>
        <dbReference type="SAM" id="MobiDB-lite"/>
    </source>
</evidence>
<evidence type="ECO:0000313" key="3">
    <source>
        <dbReference type="Proteomes" id="UP000827768"/>
    </source>
</evidence>
<evidence type="ECO:0000313" key="2">
    <source>
        <dbReference type="EMBL" id="UDL15884.1"/>
    </source>
</evidence>
<dbReference type="EMBL" id="OK040790">
    <property type="protein sequence ID" value="UDL15884.1"/>
    <property type="molecule type" value="Genomic_DNA"/>
</dbReference>
<reference evidence="2" key="1">
    <citation type="submission" date="2021-09" db="EMBL/GenBank/DDBJ databases">
        <authorList>
            <person name="Andersen S.H."/>
            <person name="Beall E.A."/>
            <person name="Cappelle B."/>
            <person name="Falteisek K.J."/>
            <person name="Fenske B.A."/>
            <person name="Gansluckner N.W."/>
            <person name="Gilbertson S.M."/>
            <person name="Krings K.J."/>
            <person name="Mobeck M."/>
            <person name="Odeku J.O."/>
            <person name="Poncelet M.E."/>
            <person name="Rohr J.R."/>
            <person name="Rolands L."/>
            <person name="Whipple C.D."/>
            <person name="Whipple E.M."/>
            <person name="Spring A.M."/>
            <person name="Klyczek K."/>
            <person name="Garlena R.A."/>
            <person name="Russell D.A."/>
            <person name="Pope W.H."/>
            <person name="Jacobs-Sera D."/>
            <person name="Hatfull G.F."/>
        </authorList>
    </citation>
    <scope>NUCLEOTIDE SEQUENCE</scope>
</reference>
<dbReference type="RefSeq" id="YP_010755124.1">
    <property type="nucleotide sequence ID" value="NC_073468.1"/>
</dbReference>
<accession>A0AAE8YBG1</accession>
<dbReference type="KEGG" id="vg:80019733"/>